<dbReference type="InterPro" id="IPR007939">
    <property type="entry name" value="Cu-R_B_prcur"/>
</dbReference>
<dbReference type="GO" id="GO:0006878">
    <property type="term" value="P:intracellular copper ion homeostasis"/>
    <property type="evidence" value="ECO:0007669"/>
    <property type="project" value="InterPro"/>
</dbReference>
<dbReference type="EMBL" id="PRLP01000082">
    <property type="protein sequence ID" value="PPC75643.1"/>
    <property type="molecule type" value="Genomic_DNA"/>
</dbReference>
<evidence type="ECO:0000313" key="2">
    <source>
        <dbReference type="Proteomes" id="UP000238196"/>
    </source>
</evidence>
<comment type="caution">
    <text evidence="1">The sequence shown here is derived from an EMBL/GenBank/DDBJ whole genome shotgun (WGS) entry which is preliminary data.</text>
</comment>
<name>A0A2S5KLW1_9PROT</name>
<dbReference type="GO" id="GO:0009279">
    <property type="term" value="C:cell outer membrane"/>
    <property type="evidence" value="ECO:0007669"/>
    <property type="project" value="InterPro"/>
</dbReference>
<dbReference type="Proteomes" id="UP000238196">
    <property type="component" value="Unassembled WGS sequence"/>
</dbReference>
<dbReference type="OrthoDB" id="9778934at2"/>
<gene>
    <name evidence="1" type="ORF">C4K68_19595</name>
</gene>
<reference evidence="1 2" key="1">
    <citation type="submission" date="2018-02" db="EMBL/GenBank/DDBJ databases">
        <title>novel marine gammaproteobacteria from coastal saline agro ecosystem.</title>
        <authorList>
            <person name="Krishnan R."/>
            <person name="Ramesh Kumar N."/>
        </authorList>
    </citation>
    <scope>NUCLEOTIDE SEQUENCE [LARGE SCALE GENOMIC DNA]</scope>
    <source>
        <strain evidence="1 2">228</strain>
    </source>
</reference>
<proteinExistence type="predicted"/>
<accession>A0A2S5KLW1</accession>
<evidence type="ECO:0000313" key="1">
    <source>
        <dbReference type="EMBL" id="PPC75643.1"/>
    </source>
</evidence>
<protein>
    <submittedName>
        <fullName evidence="1">Copper resistance protein B</fullName>
    </submittedName>
</protein>
<sequence>MALTRLWPQEASSMRINRQTESRQPFSRSVLVTLLLGGLLSCQAYAHDDKMDSMVIPTLTLDRLEWRAGPGSDVLAWEGALRIGNDDNAFLWRSKGEQLSGGTTEKAENQLLWQHMVSEFFNLHTGFRQDQRPSPTRSYAVIGLDGLAPYWIETNADLYVSDQGRLSARLELAHDLAITSRLSLQPALEINAAADDDLAIDEGAGVTSSELGLRLRYAVTPDIAPYIGVHWEQKYGKTADLARHHGERTATTYGLVGISLSF</sequence>
<dbReference type="AlphaFoldDB" id="A0A2S5KLW1"/>
<dbReference type="Pfam" id="PF05275">
    <property type="entry name" value="CopB"/>
    <property type="match status" value="1"/>
</dbReference>
<dbReference type="GO" id="GO:0005507">
    <property type="term" value="F:copper ion binding"/>
    <property type="evidence" value="ECO:0007669"/>
    <property type="project" value="InterPro"/>
</dbReference>
<organism evidence="1 2">
    <name type="scientific">Proteobacteria bacterium 228</name>
    <dbReference type="NCBI Taxonomy" id="2083153"/>
    <lineage>
        <taxon>Bacteria</taxon>
        <taxon>Pseudomonadati</taxon>
        <taxon>Pseudomonadota</taxon>
    </lineage>
</organism>